<evidence type="ECO:0000256" key="1">
    <source>
        <dbReference type="SAM" id="Phobius"/>
    </source>
</evidence>
<organism evidence="2 3">
    <name type="scientific">Nonomuraea wenchangensis</name>
    <dbReference type="NCBI Taxonomy" id="568860"/>
    <lineage>
        <taxon>Bacteria</taxon>
        <taxon>Bacillati</taxon>
        <taxon>Actinomycetota</taxon>
        <taxon>Actinomycetes</taxon>
        <taxon>Streptosporangiales</taxon>
        <taxon>Streptosporangiaceae</taxon>
        <taxon>Nonomuraea</taxon>
    </lineage>
</organism>
<evidence type="ECO:0008006" key="4">
    <source>
        <dbReference type="Google" id="ProtNLM"/>
    </source>
</evidence>
<gene>
    <name evidence="2" type="ORF">SAMN05421811_104189</name>
</gene>
<proteinExistence type="predicted"/>
<dbReference type="STRING" id="568860.SAMN05421811_104189"/>
<reference evidence="2 3" key="1">
    <citation type="submission" date="2016-10" db="EMBL/GenBank/DDBJ databases">
        <authorList>
            <person name="de Groot N.N."/>
        </authorList>
    </citation>
    <scope>NUCLEOTIDE SEQUENCE [LARGE SCALE GENOMIC DNA]</scope>
    <source>
        <strain evidence="2 3">CGMCC 4.5598</strain>
    </source>
</reference>
<feature type="transmembrane region" description="Helical" evidence="1">
    <location>
        <begin position="619"/>
        <end position="643"/>
    </location>
</feature>
<evidence type="ECO:0000313" key="2">
    <source>
        <dbReference type="EMBL" id="SET80155.1"/>
    </source>
</evidence>
<keyword evidence="1" id="KW-0472">Membrane</keyword>
<evidence type="ECO:0000313" key="3">
    <source>
        <dbReference type="Proteomes" id="UP000199361"/>
    </source>
</evidence>
<name>A0A1I0HB27_9ACTN</name>
<protein>
    <recommendedName>
        <fullName evidence="4">Membrane-associated oxidoreductase</fullName>
    </recommendedName>
</protein>
<dbReference type="Proteomes" id="UP000199361">
    <property type="component" value="Unassembled WGS sequence"/>
</dbReference>
<keyword evidence="3" id="KW-1185">Reference proteome</keyword>
<accession>A0A1I0HB27</accession>
<dbReference type="EMBL" id="FOHX01000004">
    <property type="protein sequence ID" value="SET80155.1"/>
    <property type="molecule type" value="Genomic_DNA"/>
</dbReference>
<dbReference type="OrthoDB" id="5194370at2"/>
<sequence length="646" mass="70952">MHERLSFISELGLGEFSEVERRLCDAFLRGDALDLRTGDREKDDPERGEEWGEERRVRAEVIVALLLSAVKPDPGRVAMLSLTGARVIGDLSLAHAEVTAPLFLQECRFDEPICLDEAAVRSVHLAGSTIPRLDANDAEIKGHLNLDRCRVQTVALTDAHITGQLSLNGARLTNTEDDALNADRLVVEGSMFCREGFQAEGEVRLLGARIAGQLDFSGARLTNPENEALNADRLVVEGSMFCGEGFQAEGEIRLLGARVAGQLSFNGARLTNPDKDVLSADGLVVEGNMFCRNGFQTEGEIRLLGARVASQLSLDGARLINPKGNVLNADQLVIQGSMFCRNGFRTEGEIRLLGARVTGQLDFSGAHLTNPKGNALDADGLVVEGNMFFQDGFQAEGVIRLLEARVAGQLGLNGARLTNPDGLALCCMDAEAASLWLAEDFAADGDVDLSGMRVRTLFDDPECWPARMYVNELVYNDLEPDLPALERLRWLRAGGKEYRAQPYEQLAAYYRRQGHDEEARRVLLAKQRHHRASRPWYARIWGYLLDGMVGYGYRPGRAALWVLGLWAAGSVFFTYHQPQPIKAGEHPAYQPVLYTADVLLPIINLGQESAFTHQGLAQWVASVLIVLGWMFATALVAGVTRVLTRN</sequence>
<keyword evidence="1" id="KW-1133">Transmembrane helix</keyword>
<keyword evidence="1" id="KW-0812">Transmembrane</keyword>
<dbReference type="AlphaFoldDB" id="A0A1I0HB27"/>